<evidence type="ECO:0000256" key="8">
    <source>
        <dbReference type="ARBA" id="ARBA00023136"/>
    </source>
</evidence>
<comment type="subcellular location">
    <subcellularLocation>
        <location evidence="1">Cell inner membrane</location>
        <topology evidence="1">Single-pass membrane protein</topology>
    </subcellularLocation>
</comment>
<keyword evidence="4" id="KW-0488">Methylation</keyword>
<accession>A0A381P0L2</accession>
<evidence type="ECO:0000313" key="11">
    <source>
        <dbReference type="EMBL" id="SUZ60044.1"/>
    </source>
</evidence>
<protein>
    <recommendedName>
        <fullName evidence="10">Type II secretion system protein GspI C-terminal domain-containing protein</fullName>
    </recommendedName>
</protein>
<dbReference type="InterPro" id="IPR045584">
    <property type="entry name" value="Pilin-like"/>
</dbReference>
<evidence type="ECO:0000256" key="5">
    <source>
        <dbReference type="ARBA" id="ARBA00022519"/>
    </source>
</evidence>
<dbReference type="PANTHER" id="PTHR38779:SF2">
    <property type="entry name" value="TYPE II SECRETION SYSTEM PROTEIN I-RELATED"/>
    <property type="match status" value="1"/>
</dbReference>
<evidence type="ECO:0000256" key="6">
    <source>
        <dbReference type="ARBA" id="ARBA00022692"/>
    </source>
</evidence>
<dbReference type="Gene3D" id="3.30.1300.30">
    <property type="entry name" value="GSPII I/J protein-like"/>
    <property type="match status" value="1"/>
</dbReference>
<evidence type="ECO:0000256" key="3">
    <source>
        <dbReference type="ARBA" id="ARBA00022475"/>
    </source>
</evidence>
<gene>
    <name evidence="11" type="ORF">METZ01_LOCUS12898</name>
</gene>
<dbReference type="InterPro" id="IPR003413">
    <property type="entry name" value="T2SS_GspI_C"/>
</dbReference>
<organism evidence="11">
    <name type="scientific">marine metagenome</name>
    <dbReference type="NCBI Taxonomy" id="408172"/>
    <lineage>
        <taxon>unclassified sequences</taxon>
        <taxon>metagenomes</taxon>
        <taxon>ecological metagenomes</taxon>
    </lineage>
</organism>
<evidence type="ECO:0000256" key="4">
    <source>
        <dbReference type="ARBA" id="ARBA00022481"/>
    </source>
</evidence>
<evidence type="ECO:0000256" key="7">
    <source>
        <dbReference type="ARBA" id="ARBA00022989"/>
    </source>
</evidence>
<reference evidence="11" key="1">
    <citation type="submission" date="2018-05" db="EMBL/GenBank/DDBJ databases">
        <authorList>
            <person name="Lanie J.A."/>
            <person name="Ng W.-L."/>
            <person name="Kazmierczak K.M."/>
            <person name="Andrzejewski T.M."/>
            <person name="Davidsen T.M."/>
            <person name="Wayne K.J."/>
            <person name="Tettelin H."/>
            <person name="Glass J.I."/>
            <person name="Rusch D."/>
            <person name="Podicherti R."/>
            <person name="Tsui H.-C.T."/>
            <person name="Winkler M.E."/>
        </authorList>
    </citation>
    <scope>NUCLEOTIDE SEQUENCE</scope>
</reference>
<name>A0A381P0L2_9ZZZZ</name>
<comment type="similarity">
    <text evidence="2">Belongs to the GSP I family.</text>
</comment>
<keyword evidence="3" id="KW-1003">Cell membrane</keyword>
<dbReference type="GO" id="GO:0015628">
    <property type="term" value="P:protein secretion by the type II secretion system"/>
    <property type="evidence" value="ECO:0007669"/>
    <property type="project" value="InterPro"/>
</dbReference>
<evidence type="ECO:0000256" key="2">
    <source>
        <dbReference type="ARBA" id="ARBA00008358"/>
    </source>
</evidence>
<keyword evidence="5" id="KW-0997">Cell inner membrane</keyword>
<evidence type="ECO:0000256" key="1">
    <source>
        <dbReference type="ARBA" id="ARBA00004377"/>
    </source>
</evidence>
<feature type="domain" description="Type II secretion system protein GspI C-terminal" evidence="10">
    <location>
        <begin position="49"/>
        <end position="126"/>
    </location>
</feature>
<dbReference type="InterPro" id="IPR010052">
    <property type="entry name" value="T2SS_protein-GspI"/>
</dbReference>
<dbReference type="Pfam" id="PF07963">
    <property type="entry name" value="N_methyl"/>
    <property type="match status" value="1"/>
</dbReference>
<dbReference type="GO" id="GO:0015627">
    <property type="term" value="C:type II protein secretion system complex"/>
    <property type="evidence" value="ECO:0007669"/>
    <property type="project" value="InterPro"/>
</dbReference>
<feature type="transmembrane region" description="Helical" evidence="9">
    <location>
        <begin position="21"/>
        <end position="43"/>
    </location>
</feature>
<keyword evidence="6 9" id="KW-0812">Transmembrane</keyword>
<dbReference type="Pfam" id="PF02501">
    <property type="entry name" value="T2SSI"/>
    <property type="match status" value="1"/>
</dbReference>
<dbReference type="NCBIfam" id="TIGR01707">
    <property type="entry name" value="gspI"/>
    <property type="match status" value="1"/>
</dbReference>
<dbReference type="AlphaFoldDB" id="A0A381P0L2"/>
<dbReference type="EMBL" id="UINC01000715">
    <property type="protein sequence ID" value="SUZ60044.1"/>
    <property type="molecule type" value="Genomic_DNA"/>
</dbReference>
<evidence type="ECO:0000256" key="9">
    <source>
        <dbReference type="SAM" id="Phobius"/>
    </source>
</evidence>
<proteinExistence type="inferred from homology"/>
<keyword evidence="7 9" id="KW-1133">Transmembrane helix</keyword>
<keyword evidence="8 9" id="KW-0472">Membrane</keyword>
<dbReference type="SUPFAM" id="SSF54523">
    <property type="entry name" value="Pili subunits"/>
    <property type="match status" value="1"/>
</dbReference>
<dbReference type="PANTHER" id="PTHR38779">
    <property type="entry name" value="TYPE II SECRETION SYSTEM PROTEIN I-RELATED"/>
    <property type="match status" value="1"/>
</dbReference>
<dbReference type="PROSITE" id="PS00409">
    <property type="entry name" value="PROKAR_NTER_METHYL"/>
    <property type="match status" value="1"/>
</dbReference>
<sequence length="150" mass="16697">MKSKIKKYNPESNKGFTLIEVMVALGVTVIALSAIIAVISQMITTSTLMQQKTFASWIAQNYITELRLKNESPNVGSKKGTIFYANSEWFWDAEMSETGIEGLYRVDVEVGLFESDNSIQNVSGFVGAPKTRGAANNTFNINKIRFQDNQ</sequence>
<dbReference type="GO" id="GO:0005886">
    <property type="term" value="C:plasma membrane"/>
    <property type="evidence" value="ECO:0007669"/>
    <property type="project" value="UniProtKB-SubCell"/>
</dbReference>
<evidence type="ECO:0000259" key="10">
    <source>
        <dbReference type="Pfam" id="PF02501"/>
    </source>
</evidence>
<dbReference type="InterPro" id="IPR012902">
    <property type="entry name" value="N_methyl_site"/>
</dbReference>